<dbReference type="AlphaFoldDB" id="A0A1J5PLE7"/>
<dbReference type="PANTHER" id="PTHR11699">
    <property type="entry name" value="ALDEHYDE DEHYDROGENASE-RELATED"/>
    <property type="match status" value="1"/>
</dbReference>
<reference evidence="2" key="1">
    <citation type="submission" date="2016-10" db="EMBL/GenBank/DDBJ databases">
        <title>Sequence of Gallionella enrichment culture.</title>
        <authorList>
            <person name="Poehlein A."/>
            <person name="Muehling M."/>
            <person name="Daniel R."/>
        </authorList>
    </citation>
    <scope>NUCLEOTIDE SEQUENCE</scope>
</reference>
<dbReference type="InterPro" id="IPR016163">
    <property type="entry name" value="Ald_DH_C"/>
</dbReference>
<dbReference type="Pfam" id="PF00171">
    <property type="entry name" value="Aldedh"/>
    <property type="match status" value="1"/>
</dbReference>
<sequence>MQSGIAEELIERVVTHFGAHRPGPTWDTEATLPPIISAAQGARIDGIVGRAREAGAVVRCGAAFADIEAARQGGAYYLPTLLEGVNHDNPAVREEIFGPVLTVQTFDDEEMGLSLAEHECYGLAAGVHTADINRALRAVRSLDAGTVWVNRYGRSADFVIPTGGYHQSGIGKDLGRQAVEANLRFKSVLIDFSEQL</sequence>
<accession>A0A1J5PLE7</accession>
<comment type="caution">
    <text evidence="2">The sequence shown here is derived from an EMBL/GenBank/DDBJ whole genome shotgun (WGS) entry which is preliminary data.</text>
</comment>
<dbReference type="EC" id="1.2.1.8" evidence="2"/>
<dbReference type="InterPro" id="IPR015590">
    <property type="entry name" value="Aldehyde_DH_dom"/>
</dbReference>
<dbReference type="SUPFAM" id="SSF53720">
    <property type="entry name" value="ALDH-like"/>
    <property type="match status" value="1"/>
</dbReference>
<dbReference type="EMBL" id="MLJW01005209">
    <property type="protein sequence ID" value="OIQ68607.1"/>
    <property type="molecule type" value="Genomic_DNA"/>
</dbReference>
<gene>
    <name evidence="2" type="primary">betB_2</name>
    <name evidence="2" type="ORF">GALL_497990</name>
</gene>
<feature type="domain" description="Aldehyde dehydrogenase" evidence="1">
    <location>
        <begin position="2"/>
        <end position="188"/>
    </location>
</feature>
<name>A0A1J5PLE7_9ZZZZ</name>
<dbReference type="InterPro" id="IPR016161">
    <property type="entry name" value="Ald_DH/histidinol_DH"/>
</dbReference>
<organism evidence="2">
    <name type="scientific">mine drainage metagenome</name>
    <dbReference type="NCBI Taxonomy" id="410659"/>
    <lineage>
        <taxon>unclassified sequences</taxon>
        <taxon>metagenomes</taxon>
        <taxon>ecological metagenomes</taxon>
    </lineage>
</organism>
<proteinExistence type="predicted"/>
<protein>
    <submittedName>
        <fullName evidence="2">NAD/NADP-dependent betaine aldehyde dehydrogenase</fullName>
        <ecNumber evidence="2">1.2.1.8</ecNumber>
    </submittedName>
</protein>
<dbReference type="GO" id="GO:0008802">
    <property type="term" value="F:betaine-aldehyde dehydrogenase (NAD+) activity"/>
    <property type="evidence" value="ECO:0007669"/>
    <property type="project" value="UniProtKB-EC"/>
</dbReference>
<evidence type="ECO:0000313" key="2">
    <source>
        <dbReference type="EMBL" id="OIQ68607.1"/>
    </source>
</evidence>
<evidence type="ECO:0000259" key="1">
    <source>
        <dbReference type="Pfam" id="PF00171"/>
    </source>
</evidence>
<dbReference type="Gene3D" id="3.40.309.10">
    <property type="entry name" value="Aldehyde Dehydrogenase, Chain A, domain 2"/>
    <property type="match status" value="1"/>
</dbReference>
<keyword evidence="2" id="KW-0560">Oxidoreductase</keyword>